<keyword evidence="9" id="KW-1185">Reference proteome</keyword>
<evidence type="ECO:0000256" key="3">
    <source>
        <dbReference type="ARBA" id="ARBA00022989"/>
    </source>
</evidence>
<gene>
    <name evidence="8" type="ORF">FCC1311_073622</name>
</gene>
<feature type="transmembrane region" description="Helical" evidence="6">
    <location>
        <begin position="190"/>
        <end position="211"/>
    </location>
</feature>
<reference evidence="8 9" key="1">
    <citation type="submission" date="2017-12" db="EMBL/GenBank/DDBJ databases">
        <title>Sequencing, de novo assembly and annotation of complete genome of a new Thraustochytrid species, strain FCC1311.</title>
        <authorList>
            <person name="Sedici K."/>
            <person name="Godart F."/>
            <person name="Aiese Cigliano R."/>
            <person name="Sanseverino W."/>
            <person name="Barakat M."/>
            <person name="Ortet P."/>
            <person name="Marechal E."/>
            <person name="Cagnac O."/>
            <person name="Amato A."/>
        </authorList>
    </citation>
    <scope>NUCLEOTIDE SEQUENCE [LARGE SCALE GENOMIC DNA]</scope>
</reference>
<accession>A0A2R5GS23</accession>
<keyword evidence="3 6" id="KW-1133">Transmembrane helix</keyword>
<dbReference type="PANTHER" id="PTHR21706">
    <property type="entry name" value="TRANSMEMBRANE PROTEIN 65"/>
    <property type="match status" value="1"/>
</dbReference>
<dbReference type="SMART" id="SM00065">
    <property type="entry name" value="GAF"/>
    <property type="match status" value="1"/>
</dbReference>
<dbReference type="AlphaFoldDB" id="A0A2R5GS23"/>
<evidence type="ECO:0000259" key="7">
    <source>
        <dbReference type="SMART" id="SM00065"/>
    </source>
</evidence>
<evidence type="ECO:0000313" key="8">
    <source>
        <dbReference type="EMBL" id="GBG31141.1"/>
    </source>
</evidence>
<dbReference type="InterPro" id="IPR003018">
    <property type="entry name" value="GAF"/>
</dbReference>
<comment type="caution">
    <text evidence="8">The sequence shown here is derived from an EMBL/GenBank/DDBJ whole genome shotgun (WGS) entry which is preliminary data.</text>
</comment>
<evidence type="ECO:0000256" key="1">
    <source>
        <dbReference type="ARBA" id="ARBA00004141"/>
    </source>
</evidence>
<dbReference type="EMBL" id="BEYU01000091">
    <property type="protein sequence ID" value="GBG31141.1"/>
    <property type="molecule type" value="Genomic_DNA"/>
</dbReference>
<evidence type="ECO:0000256" key="6">
    <source>
        <dbReference type="SAM" id="Phobius"/>
    </source>
</evidence>
<dbReference type="GO" id="GO:0005739">
    <property type="term" value="C:mitochondrion"/>
    <property type="evidence" value="ECO:0007669"/>
    <property type="project" value="TreeGrafter"/>
</dbReference>
<evidence type="ECO:0000313" key="9">
    <source>
        <dbReference type="Proteomes" id="UP000241890"/>
    </source>
</evidence>
<dbReference type="SUPFAM" id="SSF55781">
    <property type="entry name" value="GAF domain-like"/>
    <property type="match status" value="1"/>
</dbReference>
<sequence>MLTSGVRAAWRLGSRTAPRWRRGPQARGNATDAVDPAAGKDDALKNLSALADSDPRALARVGRSLTRRTLAKLESAVQTEAGVIERLEPLRPSREQLLLVALAPMPLFTVFGIIDNAVMIVAGEYFDATLGVAFGISTMAAAGLGNLVSDVLGLGVGGMVEERFEKLGLIRNPNLTRAQESMPVVRRARLLGNAIGVSVGCLIGMFPLLFMDFDVIARRKRQSKLDELFEAVMKYVNEALQAESATLYIVDADRKELWTQTSVSTDTASGIRRDTRRIRVPIEKSLVGYCATTGDVVNQAIQPAGNVLCTPIFGRTGDIIGVVQVQNKNEGKRFKVKDEVALAAMSAHISCALERVISDSDAPDEKSEQEDLLRALKASFEHHNHHLRFATERADGGRVELT</sequence>
<dbReference type="InterPro" id="IPR019537">
    <property type="entry name" value="TMEM65"/>
</dbReference>
<dbReference type="GO" id="GO:0016020">
    <property type="term" value="C:membrane"/>
    <property type="evidence" value="ECO:0007669"/>
    <property type="project" value="UniProtKB-SubCell"/>
</dbReference>
<protein>
    <submittedName>
        <fullName evidence="8">cAMP and cAMP-inhibited cGMP 3',5'-cyclic phosphodiesterase 10A</fullName>
    </submittedName>
</protein>
<name>A0A2R5GS23_9STRA</name>
<keyword evidence="2 6" id="KW-0812">Transmembrane</keyword>
<dbReference type="Proteomes" id="UP000241890">
    <property type="component" value="Unassembled WGS sequence"/>
</dbReference>
<proteinExistence type="predicted"/>
<organism evidence="8 9">
    <name type="scientific">Hondaea fermentalgiana</name>
    <dbReference type="NCBI Taxonomy" id="2315210"/>
    <lineage>
        <taxon>Eukaryota</taxon>
        <taxon>Sar</taxon>
        <taxon>Stramenopiles</taxon>
        <taxon>Bigyra</taxon>
        <taxon>Labyrinthulomycetes</taxon>
        <taxon>Thraustochytrida</taxon>
        <taxon>Thraustochytriidae</taxon>
        <taxon>Hondaea</taxon>
    </lineage>
</organism>
<dbReference type="Pfam" id="PF13492">
    <property type="entry name" value="GAF_3"/>
    <property type="match status" value="1"/>
</dbReference>
<feature type="domain" description="GAF" evidence="7">
    <location>
        <begin position="224"/>
        <end position="363"/>
    </location>
</feature>
<feature type="transmembrane region" description="Helical" evidence="6">
    <location>
        <begin position="128"/>
        <end position="149"/>
    </location>
</feature>
<dbReference type="PANTHER" id="PTHR21706:SF15">
    <property type="entry name" value="TRANSMEMBRANE PROTEIN 65"/>
    <property type="match status" value="1"/>
</dbReference>
<dbReference type="FunCoup" id="A0A2R5GS23">
    <property type="interactions" value="1"/>
</dbReference>
<evidence type="ECO:0000256" key="5">
    <source>
        <dbReference type="SAM" id="MobiDB-lite"/>
    </source>
</evidence>
<dbReference type="Gene3D" id="3.30.450.40">
    <property type="match status" value="2"/>
</dbReference>
<dbReference type="InParanoid" id="A0A2R5GS23"/>
<feature type="transmembrane region" description="Helical" evidence="6">
    <location>
        <begin position="97"/>
        <end position="122"/>
    </location>
</feature>
<evidence type="ECO:0000256" key="2">
    <source>
        <dbReference type="ARBA" id="ARBA00022692"/>
    </source>
</evidence>
<feature type="region of interest" description="Disordered" evidence="5">
    <location>
        <begin position="19"/>
        <end position="38"/>
    </location>
</feature>
<dbReference type="InterPro" id="IPR029016">
    <property type="entry name" value="GAF-like_dom_sf"/>
</dbReference>
<comment type="subcellular location">
    <subcellularLocation>
        <location evidence="1">Membrane</location>
        <topology evidence="1">Multi-pass membrane protein</topology>
    </subcellularLocation>
</comment>
<evidence type="ECO:0000256" key="4">
    <source>
        <dbReference type="ARBA" id="ARBA00023136"/>
    </source>
</evidence>
<dbReference type="Pfam" id="PF10507">
    <property type="entry name" value="TMEM65"/>
    <property type="match status" value="1"/>
</dbReference>
<dbReference type="OrthoDB" id="430821at2759"/>
<keyword evidence="4 6" id="KW-0472">Membrane</keyword>